<evidence type="ECO:0000313" key="1">
    <source>
        <dbReference type="EMBL" id="GGG18263.1"/>
    </source>
</evidence>
<organism evidence="1 2">
    <name type="scientific">Pontibacter amylolyticus</name>
    <dbReference type="NCBI Taxonomy" id="1424080"/>
    <lineage>
        <taxon>Bacteria</taxon>
        <taxon>Pseudomonadati</taxon>
        <taxon>Bacteroidota</taxon>
        <taxon>Cytophagia</taxon>
        <taxon>Cytophagales</taxon>
        <taxon>Hymenobacteraceae</taxon>
        <taxon>Pontibacter</taxon>
    </lineage>
</organism>
<accession>A0ABQ1W7M4</accession>
<dbReference type="SUPFAM" id="SSF143081">
    <property type="entry name" value="BB1717-like"/>
    <property type="match status" value="1"/>
</dbReference>
<evidence type="ECO:0008006" key="3">
    <source>
        <dbReference type="Google" id="ProtNLM"/>
    </source>
</evidence>
<protein>
    <recommendedName>
        <fullName evidence="3">Abasic site processing protein</fullName>
    </recommendedName>
</protein>
<dbReference type="InterPro" id="IPR003738">
    <property type="entry name" value="SRAP"/>
</dbReference>
<comment type="caution">
    <text evidence="1">The sequence shown here is derived from an EMBL/GenBank/DDBJ whole genome shotgun (WGS) entry which is preliminary data.</text>
</comment>
<dbReference type="Pfam" id="PF02586">
    <property type="entry name" value="SRAP"/>
    <property type="match status" value="1"/>
</dbReference>
<sequence length="56" mass="6223">MCGRYSVIPKAKGNSRVAKLLINHMKEAHYNAAPSQNLPVVTNSEPNKIQLFSWGL</sequence>
<dbReference type="InterPro" id="IPR036590">
    <property type="entry name" value="SRAP-like"/>
</dbReference>
<gene>
    <name evidence="1" type="ORF">GCM10011323_23080</name>
</gene>
<name>A0ABQ1W7M4_9BACT</name>
<dbReference type="Gene3D" id="3.90.1680.10">
    <property type="entry name" value="SOS response associated peptidase-like"/>
    <property type="match status" value="1"/>
</dbReference>
<dbReference type="EMBL" id="BMFP01000004">
    <property type="protein sequence ID" value="GGG18263.1"/>
    <property type="molecule type" value="Genomic_DNA"/>
</dbReference>
<proteinExistence type="predicted"/>
<evidence type="ECO:0000313" key="2">
    <source>
        <dbReference type="Proteomes" id="UP000634043"/>
    </source>
</evidence>
<dbReference type="Proteomes" id="UP000634043">
    <property type="component" value="Unassembled WGS sequence"/>
</dbReference>
<keyword evidence="2" id="KW-1185">Reference proteome</keyword>
<reference evidence="2" key="1">
    <citation type="journal article" date="2019" name="Int. J. Syst. Evol. Microbiol.">
        <title>The Global Catalogue of Microorganisms (GCM) 10K type strain sequencing project: providing services to taxonomists for standard genome sequencing and annotation.</title>
        <authorList>
            <consortium name="The Broad Institute Genomics Platform"/>
            <consortium name="The Broad Institute Genome Sequencing Center for Infectious Disease"/>
            <person name="Wu L."/>
            <person name="Ma J."/>
        </authorList>
    </citation>
    <scope>NUCLEOTIDE SEQUENCE [LARGE SCALE GENOMIC DNA]</scope>
    <source>
        <strain evidence="2">CGMCC 1.12749</strain>
    </source>
</reference>